<dbReference type="eggNOG" id="COG3293">
    <property type="taxonomic scope" value="Bacteria"/>
</dbReference>
<dbReference type="Proteomes" id="UP000001192">
    <property type="component" value="Chromosome 2"/>
</dbReference>
<dbReference type="GO" id="GO:0006313">
    <property type="term" value="P:DNA transposition"/>
    <property type="evidence" value="ECO:0007669"/>
    <property type="project" value="InterPro"/>
</dbReference>
<keyword evidence="1" id="KW-0812">Transmembrane</keyword>
<evidence type="ECO:0000313" key="5">
    <source>
        <dbReference type="Proteomes" id="UP000001192"/>
    </source>
</evidence>
<dbReference type="PANTHER" id="PTHR30007:SF0">
    <property type="entry name" value="TRANSPOSASE"/>
    <property type="match status" value="1"/>
</dbReference>
<dbReference type="GO" id="GO:0003677">
    <property type="term" value="F:DNA binding"/>
    <property type="evidence" value="ECO:0007669"/>
    <property type="project" value="InterPro"/>
</dbReference>
<evidence type="ECO:0000256" key="1">
    <source>
        <dbReference type="SAM" id="Phobius"/>
    </source>
</evidence>
<keyword evidence="5" id="KW-1185">Reference proteome</keyword>
<dbReference type="STRING" id="391038.Bphy_4955"/>
<evidence type="ECO:0000259" key="3">
    <source>
        <dbReference type="Pfam" id="PF13340"/>
    </source>
</evidence>
<feature type="transmembrane region" description="Helical" evidence="1">
    <location>
        <begin position="258"/>
        <end position="277"/>
    </location>
</feature>
<keyword evidence="1" id="KW-1133">Transmembrane helix</keyword>
<dbReference type="HOGENOM" id="CLU_055261_0_0_4"/>
<dbReference type="Pfam" id="PF13340">
    <property type="entry name" value="DUF4096"/>
    <property type="match status" value="1"/>
</dbReference>
<organism evidence="4 5">
    <name type="scientific">Paraburkholderia phymatum (strain DSM 17167 / CIP 108236 / LMG 21445 / STM815)</name>
    <name type="common">Burkholderia phymatum</name>
    <dbReference type="NCBI Taxonomy" id="391038"/>
    <lineage>
        <taxon>Bacteria</taxon>
        <taxon>Pseudomonadati</taxon>
        <taxon>Pseudomonadota</taxon>
        <taxon>Betaproteobacteria</taxon>
        <taxon>Burkholderiales</taxon>
        <taxon>Burkholderiaceae</taxon>
        <taxon>Paraburkholderia</taxon>
    </lineage>
</organism>
<name>B2JL79_PARP8</name>
<dbReference type="InterPro" id="IPR025161">
    <property type="entry name" value="IS402-like_dom"/>
</dbReference>
<dbReference type="PANTHER" id="PTHR30007">
    <property type="entry name" value="PHP DOMAIN PROTEIN"/>
    <property type="match status" value="1"/>
</dbReference>
<protein>
    <submittedName>
        <fullName evidence="4">Transposase IS4 family protein</fullName>
    </submittedName>
</protein>
<proteinExistence type="predicted"/>
<dbReference type="KEGG" id="bph:Bphy_4955"/>
<dbReference type="Pfam" id="PF01609">
    <property type="entry name" value="DDE_Tnp_1"/>
    <property type="match status" value="1"/>
</dbReference>
<dbReference type="AlphaFoldDB" id="B2JL79"/>
<dbReference type="GO" id="GO:0004803">
    <property type="term" value="F:transposase activity"/>
    <property type="evidence" value="ECO:0007669"/>
    <property type="project" value="InterPro"/>
</dbReference>
<feature type="domain" description="Insertion element IS402-like" evidence="3">
    <location>
        <begin position="24"/>
        <end position="96"/>
    </location>
</feature>
<dbReference type="EMBL" id="CP001044">
    <property type="protein sequence ID" value="ACC74047.1"/>
    <property type="molecule type" value="Genomic_DNA"/>
</dbReference>
<evidence type="ECO:0000259" key="2">
    <source>
        <dbReference type="Pfam" id="PF01609"/>
    </source>
</evidence>
<dbReference type="NCBIfam" id="NF033580">
    <property type="entry name" value="transpos_IS5_3"/>
    <property type="match status" value="1"/>
</dbReference>
<gene>
    <name evidence="4" type="ordered locus">Bphy_4955</name>
</gene>
<sequence length="281" mass="32266">MKGTFCRTWYPGEMKKRRSYPTDVSDEEWYFAAPYLTLMNKDAPQRRYELREMFNALRWIVRAGAPWRLLPNDFPPWELVYQQTQRWIQAGCFEAMVNDLRSIIRIAQERRGQPSAVILDGRTLQSTCESGPRAGYDGYKRKRGSKVHMAVDTLGQLIAVHVTPANEQERAQVGELARLVQQATGQTVKVAFADQGYTGEDPAQAALDEGIELQVIKLSEAKKGFVLLPRRWVVERSFGWLNRFRRLARDYERLPETLAGLHFVVFSVLMLVHFAALNKSA</sequence>
<accession>B2JL79</accession>
<evidence type="ECO:0000313" key="4">
    <source>
        <dbReference type="EMBL" id="ACC74047.1"/>
    </source>
</evidence>
<reference evidence="5" key="1">
    <citation type="journal article" date="2014" name="Stand. Genomic Sci.">
        <title>Complete genome sequence of Burkholderia phymatum STM815(T), a broad host range and efficient nitrogen-fixing symbiont of Mimosa species.</title>
        <authorList>
            <person name="Moulin L."/>
            <person name="Klonowska A."/>
            <person name="Caroline B."/>
            <person name="Booth K."/>
            <person name="Vriezen J.A."/>
            <person name="Melkonian R."/>
            <person name="James E.K."/>
            <person name="Young J.P."/>
            <person name="Bena G."/>
            <person name="Hauser L."/>
            <person name="Land M."/>
            <person name="Kyrpides N."/>
            <person name="Bruce D."/>
            <person name="Chain P."/>
            <person name="Copeland A."/>
            <person name="Pitluck S."/>
            <person name="Woyke T."/>
            <person name="Lizotte-Waniewski M."/>
            <person name="Bristow J."/>
            <person name="Riley M."/>
        </authorList>
    </citation>
    <scope>NUCLEOTIDE SEQUENCE [LARGE SCALE GENOMIC DNA]</scope>
    <source>
        <strain evidence="5">DSM 17167 / CIP 108236 / LMG 21445 / STM815</strain>
    </source>
</reference>
<dbReference type="InterPro" id="IPR002559">
    <property type="entry name" value="Transposase_11"/>
</dbReference>
<keyword evidence="1" id="KW-0472">Membrane</keyword>
<feature type="domain" description="Transposase IS4-like" evidence="2">
    <location>
        <begin position="113"/>
        <end position="264"/>
    </location>
</feature>